<gene>
    <name evidence="2" type="ORF">M0813_07347</name>
</gene>
<reference evidence="2" key="1">
    <citation type="submission" date="2022-08" db="EMBL/GenBank/DDBJ databases">
        <title>Novel sulfate-reducing endosymbionts in the free-living metamonad Anaeramoeba.</title>
        <authorList>
            <person name="Jerlstrom-Hultqvist J."/>
            <person name="Cepicka I."/>
            <person name="Gallot-Lavallee L."/>
            <person name="Salas-Leiva D."/>
            <person name="Curtis B.A."/>
            <person name="Zahonova K."/>
            <person name="Pipaliya S."/>
            <person name="Dacks J."/>
            <person name="Roger A.J."/>
        </authorList>
    </citation>
    <scope>NUCLEOTIDE SEQUENCE</scope>
    <source>
        <strain evidence="2">Schooner1</strain>
    </source>
</reference>
<proteinExistence type="predicted"/>
<comment type="caution">
    <text evidence="2">The sequence shown here is derived from an EMBL/GenBank/DDBJ whole genome shotgun (WGS) entry which is preliminary data.</text>
</comment>
<organism evidence="2 3">
    <name type="scientific">Anaeramoeba flamelloides</name>
    <dbReference type="NCBI Taxonomy" id="1746091"/>
    <lineage>
        <taxon>Eukaryota</taxon>
        <taxon>Metamonada</taxon>
        <taxon>Anaeramoebidae</taxon>
        <taxon>Anaeramoeba</taxon>
    </lineage>
</organism>
<name>A0ABQ8XCC1_9EUKA</name>
<dbReference type="PANTHER" id="PTHR13627">
    <property type="entry name" value="FUKUTIN RELATED PROTEIN"/>
    <property type="match status" value="1"/>
</dbReference>
<feature type="domain" description="LicD/FKTN/FKRP nucleotidyltransferase" evidence="1">
    <location>
        <begin position="397"/>
        <end position="460"/>
    </location>
</feature>
<dbReference type="InterPro" id="IPR007074">
    <property type="entry name" value="LicD/FKTN/FKRP_NTP_transf"/>
</dbReference>
<protein>
    <submittedName>
        <fullName evidence="2">Fukutin related protein</fullName>
    </submittedName>
</protein>
<evidence type="ECO:0000259" key="1">
    <source>
        <dbReference type="Pfam" id="PF04991"/>
    </source>
</evidence>
<dbReference type="Proteomes" id="UP001150062">
    <property type="component" value="Unassembled WGS sequence"/>
</dbReference>
<dbReference type="EMBL" id="JAOAOG010000317">
    <property type="protein sequence ID" value="KAJ6229759.1"/>
    <property type="molecule type" value="Genomic_DNA"/>
</dbReference>
<evidence type="ECO:0000313" key="2">
    <source>
        <dbReference type="EMBL" id="KAJ6229759.1"/>
    </source>
</evidence>
<dbReference type="Pfam" id="PF04991">
    <property type="entry name" value="LicD"/>
    <property type="match status" value="1"/>
</dbReference>
<keyword evidence="3" id="KW-1185">Reference proteome</keyword>
<dbReference type="PANTHER" id="PTHR13627:SF31">
    <property type="entry name" value="RIBITOL 5-PHOSPHATE TRANSFERASE FKRP"/>
    <property type="match status" value="1"/>
</dbReference>
<accession>A0ABQ8XCC1</accession>
<dbReference type="InterPro" id="IPR052613">
    <property type="entry name" value="LicD_transferase"/>
</dbReference>
<sequence>MGVKIKPFQLNKATTESETSKNLNDLVTFIILNPKQKNLTLIDIENFNTITTLNKYNVSMNYIVLSPQNNSDWVADNINTPFIMFIENGKHFIQIKNKNSNETQIVFKDLNNTLVHLETLIHFMLNKSNIDILAFESWFPNELGSIKKNDNLTYIPKNNCKSWNQSSAKVQGVRPGKGWPKTCDLLTSSFLLRKSAISDDLGDWKPFLYQQPRQDFFFKSNKKLLTLVYYSHIKFPPRSLKINNQTTNPVIVKKVINLTQSGIIYMGSTHQRNGHLWIGCRNDTFRCDVGFIQRKTYLPPCCHKKLFTILRDVSQIFNKYNLTNFVDWGTCLAGIREKHRIPYDLDEDISVLEEEWLIHKKNILEEIEAHGFYYHSNKPDKVSWSEVNTNYIDIYRYFLHQDKNAKKMGIGNFKHGHMMRIDKNIWVPTKLIFPLQQIEYHGTSFNFPAKPKEYLKLIYGENWHTPIPWERSKHLSQKCPLYPQIFRTNLCTARY</sequence>
<evidence type="ECO:0000313" key="3">
    <source>
        <dbReference type="Proteomes" id="UP001150062"/>
    </source>
</evidence>